<dbReference type="Proteomes" id="UP000290289">
    <property type="component" value="Chromosome 7"/>
</dbReference>
<feature type="compositionally biased region" description="Polar residues" evidence="2">
    <location>
        <begin position="865"/>
        <end position="877"/>
    </location>
</feature>
<dbReference type="Gene3D" id="3.30.565.10">
    <property type="entry name" value="Histidine kinase-like ATPase, C-terminal domain"/>
    <property type="match status" value="1"/>
</dbReference>
<name>A0A498JJL9_MALDO</name>
<feature type="coiled-coil region" evidence="1">
    <location>
        <begin position="1692"/>
        <end position="1726"/>
    </location>
</feature>
<feature type="region of interest" description="Disordered" evidence="2">
    <location>
        <begin position="856"/>
        <end position="882"/>
    </location>
</feature>
<feature type="compositionally biased region" description="Basic and acidic residues" evidence="2">
    <location>
        <begin position="1444"/>
        <end position="1460"/>
    </location>
</feature>
<protein>
    <submittedName>
        <fullName evidence="3">Uncharacterized protein</fullName>
    </submittedName>
</protein>
<proteinExistence type="predicted"/>
<feature type="coiled-coil region" evidence="1">
    <location>
        <begin position="1010"/>
        <end position="1037"/>
    </location>
</feature>
<sequence>MQRTPTKRSQVREDHGNKDVTYRFKVLLPNGMSVGLQLQNPEHKMPLGDFIQMLKREHHLALRESSSRKRKREIDWNAGGLFIEDANNREIRDVVNFKNFKAHECHILKLHDGNVSERVITFENMWDLTPVTDLLRELPQEYTSETALADLIDNSLQAVWANDRRHKKLISVDVADNVISIFDTGPGMDGSDKNSIVKWGKMGASLHRSFKDQAIGGTPPYLTPFFGMFGYGGPIASMQLGRHALISSKTKDSRKVYTLHLDREALLSRSNSDSNWKTAGGMRDPLEEEMIRTPHGSFTKVEIYKPKSKLDIDQLRCKLKDIYFPYIQCDEESKAGKIWKTVTPVNFEVNGVDLAEIAGGEIATTNLHSSNGPDFVLQLHFFCKKNSMSQSPAVKEISTSSDPLSYFIYVDSKTDIKANARLKCVYFPVVKGKENIERILESLESEGCSTSEKFETYSRVSIRRLGRLLPDARWALLPFMEFKQKKGDRAHLLKRCCLRNDLAHHGPFTAALRNFGNQPLENENDIKIQISRDGKHLNLAQLKREYENWILQMHEQYDDEADCGEDQPVVVVSPINKKALHMSSEVARVHKSLKRKGIAWKRGQKIKLLKGACAGVHKNNVYATIEYFLLEGLEGDSGGQAQMFCRPLSNPDAKGCILSISDGDTSLDVGGSLPVPVSVIDTGMCVAVGSTEWDNQLEKQRQKSPSTIDLLDAEQCQELDINGALPVDAQAGKDPPEAIVAIVRPASYDSSCNSKTLDQKHIAKTNLQMSMKVKFSSDAEGLQRVHDISVSVAPKSLKGFQGLYIFPLKSKYPDLFQNAGIYTFSFHLDESDCKAIEKKVLIKEARKVEYKQIHSTFPKEKVSRPQDSSDSPNLQDESNGKSVEKKVLIKEARKVEYKQIQSTSPKENVLGSQYSSHSPKVEKLQVLVKRAKVEYNESQVPLSPGKVLPLQDYSSLQKGGNFQVSEMQVPKVEYEELSPFPLLLQDPSSLQQVENLQKKENDIKRIGLHIGDLEKRLVELNENKEILELEIAHLQACYQLSSSDYSSKKEELRNHIERMSHTAASTVSTLSRVPLQGPDNDFMGGMIGLVALLGRVRNFKLSRILSEYLGEDQMLAVVCKSFTAACALEKYHRSGEVDSRHALYAEAAKLERSIDSRFLVICLEDLRPYTGDFDGTDPQRKLFLPDPVLPSGDTPSGFLGYAVNLVDLDDEHLHTVTTEGHNLRQTLFYSLFGELHVYRTRKQMFNARACIKQAAVSLDGGILKQTGMVSLGYGNPKICFPILVNVAEVLEEIAVNEEAKSEVVAAMEEIAKDREKVLTKLRKKLKKQQKLITKTGEEFQKKMSAVPDQPQPLAVQDPTAMMQVDKQETSVVVQEEVKNGGFSQAESIIYYTKKLQDDLQMMGMKIKQHEDNIKLLKSQKHKLDDSILDLQVILGKYHSSSTPKIEDDDHSRRKSEEETTEKILQHEKSAAGILWQLKTRHGTQVALFPPIKDVMGIVGLLGKVEDDNLSRIFSEYLGIETMLAIVCKTYEGVKALEVYENEGCIKKTAGLHGLGSSIGRTLEGRFQVICLENLRPYVGASVPDDPQMRLDLLKPRLANGECPPGFLGYAVNMINVDSANLYCLTANGHGLRATLFYNLFGRLQVYKTRADMVPALPCISDGAISLDGGIIREDVDVRFPKVSATSGLPENYLESERQINELKWKKDKMQEDMKREQSLLDNAKFNFDRKKQDFLQFLADSSSYVTQHQIYASQSRMTPR</sequence>
<dbReference type="STRING" id="3750.A0A498JJL9"/>
<dbReference type="SUPFAM" id="SSF55874">
    <property type="entry name" value="ATPase domain of HSP90 chaperone/DNA topoisomerase II/histidine kinase"/>
    <property type="match status" value="1"/>
</dbReference>
<gene>
    <name evidence="3" type="ORF">DVH24_024889</name>
</gene>
<feature type="region of interest" description="Disordered" evidence="2">
    <location>
        <begin position="1441"/>
        <end position="1460"/>
    </location>
</feature>
<keyword evidence="1" id="KW-0175">Coiled coil</keyword>
<comment type="caution">
    <text evidence="3">The sequence shown here is derived from an EMBL/GenBank/DDBJ whole genome shotgun (WGS) entry which is preliminary data.</text>
</comment>
<evidence type="ECO:0000256" key="2">
    <source>
        <dbReference type="SAM" id="MobiDB-lite"/>
    </source>
</evidence>
<dbReference type="Pfam" id="PF13589">
    <property type="entry name" value="HATPase_c_3"/>
    <property type="match status" value="1"/>
</dbReference>
<feature type="coiled-coil region" evidence="1">
    <location>
        <begin position="1399"/>
        <end position="1426"/>
    </location>
</feature>
<dbReference type="EMBL" id="RDQH01000333">
    <property type="protein sequence ID" value="RXH95205.1"/>
    <property type="molecule type" value="Genomic_DNA"/>
</dbReference>
<reference evidence="3 4" key="1">
    <citation type="submission" date="2018-10" db="EMBL/GenBank/DDBJ databases">
        <title>A high-quality apple genome assembly.</title>
        <authorList>
            <person name="Hu J."/>
        </authorList>
    </citation>
    <scope>NUCLEOTIDE SEQUENCE [LARGE SCALE GENOMIC DNA]</scope>
    <source>
        <strain evidence="4">cv. HFTH1</strain>
        <tissue evidence="3">Young leaf</tissue>
    </source>
</reference>
<organism evidence="3 4">
    <name type="scientific">Malus domestica</name>
    <name type="common">Apple</name>
    <name type="synonym">Pyrus malus</name>
    <dbReference type="NCBI Taxonomy" id="3750"/>
    <lineage>
        <taxon>Eukaryota</taxon>
        <taxon>Viridiplantae</taxon>
        <taxon>Streptophyta</taxon>
        <taxon>Embryophyta</taxon>
        <taxon>Tracheophyta</taxon>
        <taxon>Spermatophyta</taxon>
        <taxon>Magnoliopsida</taxon>
        <taxon>eudicotyledons</taxon>
        <taxon>Gunneridae</taxon>
        <taxon>Pentapetalae</taxon>
        <taxon>rosids</taxon>
        <taxon>fabids</taxon>
        <taxon>Rosales</taxon>
        <taxon>Rosaceae</taxon>
        <taxon>Amygdaloideae</taxon>
        <taxon>Maleae</taxon>
        <taxon>Malus</taxon>
    </lineage>
</organism>
<dbReference type="InterPro" id="IPR036890">
    <property type="entry name" value="HATPase_C_sf"/>
</dbReference>
<dbReference type="PANTHER" id="PTHR33566:SF6">
    <property type="entry name" value="PROTEIN DEFECTIVE IN MERISTEM SILENCING 3"/>
    <property type="match status" value="1"/>
</dbReference>
<evidence type="ECO:0000313" key="4">
    <source>
        <dbReference type="Proteomes" id="UP000290289"/>
    </source>
</evidence>
<evidence type="ECO:0000256" key="1">
    <source>
        <dbReference type="SAM" id="Coils"/>
    </source>
</evidence>
<keyword evidence="4" id="KW-1185">Reference proteome</keyword>
<feature type="coiled-coil region" evidence="1">
    <location>
        <begin position="1296"/>
        <end position="1338"/>
    </location>
</feature>
<evidence type="ECO:0000313" key="3">
    <source>
        <dbReference type="EMBL" id="RXH95205.1"/>
    </source>
</evidence>
<dbReference type="PANTHER" id="PTHR33566">
    <property type="entry name" value="EN/SPM-LIKE TRANSPOSON-RELATED"/>
    <property type="match status" value="1"/>
</dbReference>
<accession>A0A498JJL9</accession>